<organism evidence="1 2">
    <name type="scientific">Xylaria bambusicola</name>
    <dbReference type="NCBI Taxonomy" id="326684"/>
    <lineage>
        <taxon>Eukaryota</taxon>
        <taxon>Fungi</taxon>
        <taxon>Dikarya</taxon>
        <taxon>Ascomycota</taxon>
        <taxon>Pezizomycotina</taxon>
        <taxon>Sordariomycetes</taxon>
        <taxon>Xylariomycetidae</taxon>
        <taxon>Xylariales</taxon>
        <taxon>Xylariaceae</taxon>
        <taxon>Xylaria</taxon>
    </lineage>
</organism>
<keyword evidence="2" id="KW-1185">Reference proteome</keyword>
<proteinExistence type="predicted"/>
<protein>
    <submittedName>
        <fullName evidence="1">Uncharacterized protein</fullName>
    </submittedName>
</protein>
<dbReference type="Proteomes" id="UP001305414">
    <property type="component" value="Unassembled WGS sequence"/>
</dbReference>
<name>A0AAN7U6L1_9PEZI</name>
<dbReference type="EMBL" id="JAWHQM010000004">
    <property type="protein sequence ID" value="KAK5626910.1"/>
    <property type="molecule type" value="Genomic_DNA"/>
</dbReference>
<evidence type="ECO:0000313" key="2">
    <source>
        <dbReference type="Proteomes" id="UP001305414"/>
    </source>
</evidence>
<sequence>MGRSLRSSDPLDPTSSARTFQVDLDERTELMAGSLCLTPFVVERGVDKPWSVGLDHQVLVDMENRRDGRV</sequence>
<accession>A0AAN7U6L1</accession>
<comment type="caution">
    <text evidence="1">The sequence shown here is derived from an EMBL/GenBank/DDBJ whole genome shotgun (WGS) entry which is preliminary data.</text>
</comment>
<reference evidence="1 2" key="1">
    <citation type="submission" date="2023-10" db="EMBL/GenBank/DDBJ databases">
        <title>Draft genome sequence of Xylaria bambusicola isolate GMP-LS, the root and basal stem rot pathogen of sugarcane in Indonesia.</title>
        <authorList>
            <person name="Selvaraj P."/>
            <person name="Muralishankar V."/>
            <person name="Muruganantham S."/>
            <person name="Sp S."/>
            <person name="Haryani S."/>
            <person name="Lau K.J.X."/>
            <person name="Naqvi N.I."/>
        </authorList>
    </citation>
    <scope>NUCLEOTIDE SEQUENCE [LARGE SCALE GENOMIC DNA]</scope>
    <source>
        <strain evidence="1">GMP-LS</strain>
    </source>
</reference>
<evidence type="ECO:0000313" key="1">
    <source>
        <dbReference type="EMBL" id="KAK5626910.1"/>
    </source>
</evidence>
<dbReference type="AlphaFoldDB" id="A0AAN7U6L1"/>
<gene>
    <name evidence="1" type="ORF">RRF57_002625</name>
</gene>